<dbReference type="Gene3D" id="3.40.50.300">
    <property type="entry name" value="P-loop containing nucleotide triphosphate hydrolases"/>
    <property type="match status" value="1"/>
</dbReference>
<dbReference type="KEGG" id="pamo:BAR1_10465"/>
<evidence type="ECO:0008006" key="3">
    <source>
        <dbReference type="Google" id="ProtNLM"/>
    </source>
</evidence>
<dbReference type="EMBL" id="CP032125">
    <property type="protein sequence ID" value="AXX98313.1"/>
    <property type="molecule type" value="Genomic_DNA"/>
</dbReference>
<dbReference type="InterPro" id="IPR005331">
    <property type="entry name" value="Sulfotransferase"/>
</dbReference>
<accession>A0A347UHI5</accession>
<evidence type="ECO:0000313" key="2">
    <source>
        <dbReference type="Proteomes" id="UP000261704"/>
    </source>
</evidence>
<dbReference type="Pfam" id="PF03567">
    <property type="entry name" value="Sulfotransfer_2"/>
    <property type="match status" value="1"/>
</dbReference>
<dbReference type="GO" id="GO:0008146">
    <property type="term" value="F:sulfotransferase activity"/>
    <property type="evidence" value="ECO:0007669"/>
    <property type="project" value="InterPro"/>
</dbReference>
<dbReference type="InterPro" id="IPR027417">
    <property type="entry name" value="P-loop_NTPase"/>
</dbReference>
<protein>
    <recommendedName>
        <fullName evidence="3">Sulfotransferase family protein</fullName>
    </recommendedName>
</protein>
<dbReference type="SUPFAM" id="SSF52540">
    <property type="entry name" value="P-loop containing nucleoside triphosphate hydrolases"/>
    <property type="match status" value="1"/>
</dbReference>
<gene>
    <name evidence="1" type="ORF">BAR1_10465</name>
</gene>
<evidence type="ECO:0000313" key="1">
    <source>
        <dbReference type="EMBL" id="AXX98313.1"/>
    </source>
</evidence>
<proteinExistence type="predicted"/>
<dbReference type="GO" id="GO:0016020">
    <property type="term" value="C:membrane"/>
    <property type="evidence" value="ECO:0007669"/>
    <property type="project" value="InterPro"/>
</dbReference>
<dbReference type="RefSeq" id="WP_118942969.1">
    <property type="nucleotide sequence ID" value="NZ_CP032125.1"/>
</dbReference>
<name>A0A347UHI5_9RHOB</name>
<dbReference type="AlphaFoldDB" id="A0A347UHI5"/>
<organism evidence="1 2">
    <name type="scientific">Profundibacter amoris</name>
    <dbReference type="NCBI Taxonomy" id="2171755"/>
    <lineage>
        <taxon>Bacteria</taxon>
        <taxon>Pseudomonadati</taxon>
        <taxon>Pseudomonadota</taxon>
        <taxon>Alphaproteobacteria</taxon>
        <taxon>Rhodobacterales</taxon>
        <taxon>Paracoccaceae</taxon>
        <taxon>Profundibacter</taxon>
    </lineage>
</organism>
<reference evidence="1 2" key="1">
    <citation type="submission" date="2018-09" db="EMBL/GenBank/DDBJ databases">
        <title>Profundibacter amoris BAR1 gen. nov., sp. nov., a new member of the Roseobacter clade isolated at Lokis Castle Vent Field on the Arctic Mid-Oceanic Ridge.</title>
        <authorList>
            <person name="Le Moine Bauer S."/>
            <person name="Sjoeberg A.G."/>
            <person name="L'Haridon S."/>
            <person name="Stokke R."/>
            <person name="Roalkvam I."/>
            <person name="Steen I.H."/>
            <person name="Dahle H."/>
        </authorList>
    </citation>
    <scope>NUCLEOTIDE SEQUENCE [LARGE SCALE GENOMIC DNA]</scope>
    <source>
        <strain evidence="1 2">BAR1</strain>
    </source>
</reference>
<sequence length="229" mass="26367">MDKALRRSILQRKIYFASKSLYNLTGILPAPWTTPHSVDGKPVYFIHIPKSAGSSLKTLLGCKLGKTTHAMPRLVMRKRQWHNSFVITAVRQPFERFVSSYSFVVKQKNGRVLHRMYGVMLDTLDPFEYLEFIQQFPEKLGFQTQWTHYPSRRKPTADLILRVEESDHWRDQLLAAGITDLPQTVERRNASRQAGEGPEDVLGLEGPDLAALERRVKEVFAVDYEAFGY</sequence>
<dbReference type="OrthoDB" id="288532at2"/>
<dbReference type="Proteomes" id="UP000261704">
    <property type="component" value="Chromosome"/>
</dbReference>
<keyword evidence="2" id="KW-1185">Reference proteome</keyword>